<keyword evidence="2" id="KW-1185">Reference proteome</keyword>
<dbReference type="OrthoDB" id="10366129at2759"/>
<evidence type="ECO:0000313" key="2">
    <source>
        <dbReference type="Proteomes" id="UP000054359"/>
    </source>
</evidence>
<evidence type="ECO:0000313" key="1">
    <source>
        <dbReference type="EMBL" id="KFM56857.1"/>
    </source>
</evidence>
<feature type="non-terminal residue" evidence="1">
    <location>
        <position position="191"/>
    </location>
</feature>
<dbReference type="EMBL" id="KK112148">
    <property type="protein sequence ID" value="KFM56857.1"/>
    <property type="molecule type" value="Genomic_DNA"/>
</dbReference>
<name>A0A087SVG8_STEMI</name>
<dbReference type="Proteomes" id="UP000054359">
    <property type="component" value="Unassembled WGS sequence"/>
</dbReference>
<evidence type="ECO:0008006" key="3">
    <source>
        <dbReference type="Google" id="ProtNLM"/>
    </source>
</evidence>
<gene>
    <name evidence="1" type="ORF">X975_05328</name>
</gene>
<sequence length="191" mass="22109">MGKIKHKRYLRSTKTNDSRFKSLMSGNEAASAKLSENLQFKAGAVSSNIFQNVPIPSNIFNQKLPDVEPEKKGPSKKTFKNLRRKLQKESLPLATRRLLQEKYDSLKQKQTILENYDSLKDALCSLESLEKERLEVERKKPRTSKPCKVQEIEMMQDMKTYQAILQDPCFLEDPFQTISALIKRRLQSESI</sequence>
<accession>A0A087SVG8</accession>
<proteinExistence type="predicted"/>
<protein>
    <recommendedName>
        <fullName evidence="3">Protein FAM207A</fullName>
    </recommendedName>
</protein>
<organism evidence="1 2">
    <name type="scientific">Stegodyphus mimosarum</name>
    <name type="common">African social velvet spider</name>
    <dbReference type="NCBI Taxonomy" id="407821"/>
    <lineage>
        <taxon>Eukaryota</taxon>
        <taxon>Metazoa</taxon>
        <taxon>Ecdysozoa</taxon>
        <taxon>Arthropoda</taxon>
        <taxon>Chelicerata</taxon>
        <taxon>Arachnida</taxon>
        <taxon>Araneae</taxon>
        <taxon>Araneomorphae</taxon>
        <taxon>Entelegynae</taxon>
        <taxon>Eresoidea</taxon>
        <taxon>Eresidae</taxon>
        <taxon>Stegodyphus</taxon>
    </lineage>
</organism>
<reference evidence="1 2" key="1">
    <citation type="submission" date="2013-11" db="EMBL/GenBank/DDBJ databases">
        <title>Genome sequencing of Stegodyphus mimosarum.</title>
        <authorList>
            <person name="Bechsgaard J."/>
        </authorList>
    </citation>
    <scope>NUCLEOTIDE SEQUENCE [LARGE SCALE GENOMIC DNA]</scope>
</reference>
<dbReference type="AlphaFoldDB" id="A0A087SVG8"/>
<dbReference type="OMA" id="CKVQEIE"/>